<accession>A0AAV8SJI6</accession>
<comment type="caution">
    <text evidence="1">The sequence shown here is derived from an EMBL/GenBank/DDBJ whole genome shotgun (WGS) entry which is preliminary data.</text>
</comment>
<proteinExistence type="predicted"/>
<keyword evidence="2" id="KW-1185">Reference proteome</keyword>
<dbReference type="Proteomes" id="UP001159364">
    <property type="component" value="Linkage Group LG10"/>
</dbReference>
<protein>
    <submittedName>
        <fullName evidence="1">Uncharacterized protein</fullName>
    </submittedName>
</protein>
<reference evidence="1 2" key="1">
    <citation type="submission" date="2021-09" db="EMBL/GenBank/DDBJ databases">
        <title>Genomic insights and catalytic innovation underlie evolution of tropane alkaloids biosynthesis.</title>
        <authorList>
            <person name="Wang Y.-J."/>
            <person name="Tian T."/>
            <person name="Huang J.-P."/>
            <person name="Huang S.-X."/>
        </authorList>
    </citation>
    <scope>NUCLEOTIDE SEQUENCE [LARGE SCALE GENOMIC DNA]</scope>
    <source>
        <strain evidence="1">KIB-2018</strain>
        <tissue evidence="1">Leaf</tissue>
    </source>
</reference>
<sequence>MPMMSKWNSSVGLRLSCFRREFGILHANGMAYAMPQGQGGSLSETKRASVKMLELESPLMHPTSCLRVS</sequence>
<evidence type="ECO:0000313" key="1">
    <source>
        <dbReference type="EMBL" id="KAJ8752210.1"/>
    </source>
</evidence>
<organism evidence="1 2">
    <name type="scientific">Erythroxylum novogranatense</name>
    <dbReference type="NCBI Taxonomy" id="1862640"/>
    <lineage>
        <taxon>Eukaryota</taxon>
        <taxon>Viridiplantae</taxon>
        <taxon>Streptophyta</taxon>
        <taxon>Embryophyta</taxon>
        <taxon>Tracheophyta</taxon>
        <taxon>Spermatophyta</taxon>
        <taxon>Magnoliopsida</taxon>
        <taxon>eudicotyledons</taxon>
        <taxon>Gunneridae</taxon>
        <taxon>Pentapetalae</taxon>
        <taxon>rosids</taxon>
        <taxon>fabids</taxon>
        <taxon>Malpighiales</taxon>
        <taxon>Erythroxylaceae</taxon>
        <taxon>Erythroxylum</taxon>
    </lineage>
</organism>
<evidence type="ECO:0000313" key="2">
    <source>
        <dbReference type="Proteomes" id="UP001159364"/>
    </source>
</evidence>
<dbReference type="EMBL" id="JAIWQS010000010">
    <property type="protein sequence ID" value="KAJ8752210.1"/>
    <property type="molecule type" value="Genomic_DNA"/>
</dbReference>
<name>A0AAV8SJI6_9ROSI</name>
<gene>
    <name evidence="1" type="ORF">K2173_003818</name>
</gene>
<dbReference type="AlphaFoldDB" id="A0AAV8SJI6"/>